<dbReference type="Pfam" id="PF13464">
    <property type="entry name" value="RodZ_C"/>
    <property type="match status" value="1"/>
</dbReference>
<dbReference type="KEGG" id="dfl:DFE_0893"/>
<gene>
    <name evidence="3" type="ORF">DFE_0893</name>
</gene>
<dbReference type="InterPro" id="IPR050400">
    <property type="entry name" value="Bact_Cytoskel_RodZ"/>
</dbReference>
<dbReference type="PANTHER" id="PTHR34475:SF1">
    <property type="entry name" value="CYTOSKELETON PROTEIN RODZ"/>
    <property type="match status" value="1"/>
</dbReference>
<dbReference type="Pfam" id="PF13413">
    <property type="entry name" value="HTH_25"/>
    <property type="match status" value="1"/>
</dbReference>
<dbReference type="PANTHER" id="PTHR34475">
    <property type="match status" value="1"/>
</dbReference>
<dbReference type="CDD" id="cd00093">
    <property type="entry name" value="HTH_XRE"/>
    <property type="match status" value="1"/>
</dbReference>
<dbReference type="Proteomes" id="UP000269883">
    <property type="component" value="Chromosome"/>
</dbReference>
<proteinExistence type="predicted"/>
<reference evidence="3 4" key="1">
    <citation type="journal article" date="2018" name="Sci. Adv.">
        <title>Multi-heme cytochromes provide a pathway for survival in energy-limited environments.</title>
        <authorList>
            <person name="Deng X."/>
            <person name="Dohmae N."/>
            <person name="Nealson K.H."/>
            <person name="Hashimoto K."/>
            <person name="Okamoto A."/>
        </authorList>
    </citation>
    <scope>NUCLEOTIDE SEQUENCE [LARGE SCALE GENOMIC DNA]</scope>
    <source>
        <strain evidence="3 4">IS5</strain>
    </source>
</reference>
<feature type="domain" description="HTH cro/C1-type" evidence="2">
    <location>
        <begin position="9"/>
        <end position="70"/>
    </location>
</feature>
<keyword evidence="1" id="KW-0472">Membrane</keyword>
<evidence type="ECO:0000259" key="2">
    <source>
        <dbReference type="SMART" id="SM00530"/>
    </source>
</evidence>
<sequence>MNLNDMGQNLRRERERQGLTIDEVVQRTKISKSNILAMEAGNMDELPHPVYAKGFARNYAKLLKLDPEEYASAMGREFVTEDNVGKDVASDEFEEQIPLESSGNGLKILVLGLALLAMVIGGAIFMFSSPASEAPSDVLAPAHVEQPAVEQHTTPVIDDTVSATEVPVEADVEQQAAGTVQDEVARAEQAVQDAAPVVTGHAASTDAMHDPSDSRERVVVEAEEPCWVLAEVDGGENGEGGVTVDVMLQPGQSKLLRFHKTLVVKLGNGGGVKVTYNGQPYSFTAQSGQVKTLLFPAP</sequence>
<dbReference type="AlphaFoldDB" id="A0A2Z6AWJ7"/>
<dbReference type="Gene3D" id="1.10.260.40">
    <property type="entry name" value="lambda repressor-like DNA-binding domains"/>
    <property type="match status" value="1"/>
</dbReference>
<keyword evidence="4" id="KW-1185">Reference proteome</keyword>
<dbReference type="EMBL" id="AP017378">
    <property type="protein sequence ID" value="BBD07619.1"/>
    <property type="molecule type" value="Genomic_DNA"/>
</dbReference>
<dbReference type="OrthoDB" id="9797543at2"/>
<dbReference type="InterPro" id="IPR025194">
    <property type="entry name" value="RodZ-like_C"/>
</dbReference>
<dbReference type="SUPFAM" id="SSF47413">
    <property type="entry name" value="lambda repressor-like DNA-binding domains"/>
    <property type="match status" value="1"/>
</dbReference>
<dbReference type="InterPro" id="IPR010982">
    <property type="entry name" value="Lambda_DNA-bd_dom_sf"/>
</dbReference>
<dbReference type="SMART" id="SM00530">
    <property type="entry name" value="HTH_XRE"/>
    <property type="match status" value="1"/>
</dbReference>
<dbReference type="RefSeq" id="WP_126377032.1">
    <property type="nucleotide sequence ID" value="NZ_AP017378.1"/>
</dbReference>
<feature type="transmembrane region" description="Helical" evidence="1">
    <location>
        <begin position="108"/>
        <end position="127"/>
    </location>
</feature>
<evidence type="ECO:0000256" key="1">
    <source>
        <dbReference type="SAM" id="Phobius"/>
    </source>
</evidence>
<accession>A0A2Z6AWJ7</accession>
<name>A0A2Z6AWJ7_9BACT</name>
<keyword evidence="1" id="KW-1133">Transmembrane helix</keyword>
<protein>
    <submittedName>
        <fullName evidence="3">Transcriptional regulator, XRE family</fullName>
    </submittedName>
</protein>
<dbReference type="GO" id="GO:0003677">
    <property type="term" value="F:DNA binding"/>
    <property type="evidence" value="ECO:0007669"/>
    <property type="project" value="InterPro"/>
</dbReference>
<dbReference type="InterPro" id="IPR001387">
    <property type="entry name" value="Cro/C1-type_HTH"/>
</dbReference>
<organism evidence="3 4">
    <name type="scientific">Desulfovibrio ferrophilus</name>
    <dbReference type="NCBI Taxonomy" id="241368"/>
    <lineage>
        <taxon>Bacteria</taxon>
        <taxon>Pseudomonadati</taxon>
        <taxon>Thermodesulfobacteriota</taxon>
        <taxon>Desulfovibrionia</taxon>
        <taxon>Desulfovibrionales</taxon>
        <taxon>Desulfovibrionaceae</taxon>
        <taxon>Desulfovibrio</taxon>
    </lineage>
</organism>
<evidence type="ECO:0000313" key="3">
    <source>
        <dbReference type="EMBL" id="BBD07619.1"/>
    </source>
</evidence>
<evidence type="ECO:0000313" key="4">
    <source>
        <dbReference type="Proteomes" id="UP000269883"/>
    </source>
</evidence>
<keyword evidence="1" id="KW-0812">Transmembrane</keyword>